<dbReference type="PANTHER" id="PTHR43392">
    <property type="entry name" value="AAA-TYPE ATPASE FAMILY PROTEIN / ANKYRIN REPEAT FAMILY PROTEIN"/>
    <property type="match status" value="1"/>
</dbReference>
<accession>A0AA88WI79</accession>
<keyword evidence="5" id="KW-0862">Zinc</keyword>
<evidence type="ECO:0008006" key="11">
    <source>
        <dbReference type="Google" id="ProtNLM"/>
    </source>
</evidence>
<evidence type="ECO:0000256" key="2">
    <source>
        <dbReference type="ARBA" id="ARBA00022723"/>
    </source>
</evidence>
<dbReference type="InterPro" id="IPR018267">
    <property type="entry name" value="Ribosomal_eL37_CS"/>
</dbReference>
<dbReference type="EMBL" id="JAVXUP010000422">
    <property type="protein sequence ID" value="KAK3028331.1"/>
    <property type="molecule type" value="Genomic_DNA"/>
</dbReference>
<dbReference type="GO" id="GO:0019843">
    <property type="term" value="F:rRNA binding"/>
    <property type="evidence" value="ECO:0007669"/>
    <property type="project" value="UniProtKB-KW"/>
</dbReference>
<dbReference type="PANTHER" id="PTHR43392:SF2">
    <property type="entry name" value="AAA-TYPE ATPASE FAMILY PROTEIN _ ANKYRIN REPEAT FAMILY PROTEIN"/>
    <property type="match status" value="1"/>
</dbReference>
<keyword evidence="6" id="KW-0694">RNA-binding</keyword>
<keyword evidence="7" id="KW-0689">Ribosomal protein</keyword>
<organism evidence="9 10">
    <name type="scientific">Escallonia herrerae</name>
    <dbReference type="NCBI Taxonomy" id="1293975"/>
    <lineage>
        <taxon>Eukaryota</taxon>
        <taxon>Viridiplantae</taxon>
        <taxon>Streptophyta</taxon>
        <taxon>Embryophyta</taxon>
        <taxon>Tracheophyta</taxon>
        <taxon>Spermatophyta</taxon>
        <taxon>Magnoliopsida</taxon>
        <taxon>eudicotyledons</taxon>
        <taxon>Gunneridae</taxon>
        <taxon>Pentapetalae</taxon>
        <taxon>asterids</taxon>
        <taxon>campanulids</taxon>
        <taxon>Escalloniales</taxon>
        <taxon>Escalloniaceae</taxon>
        <taxon>Escallonia</taxon>
    </lineage>
</organism>
<evidence type="ECO:0000256" key="8">
    <source>
        <dbReference type="ARBA" id="ARBA00023274"/>
    </source>
</evidence>
<name>A0AA88WI79_9ASTE</name>
<dbReference type="GO" id="GO:1990904">
    <property type="term" value="C:ribonucleoprotein complex"/>
    <property type="evidence" value="ECO:0007669"/>
    <property type="project" value="UniProtKB-KW"/>
</dbReference>
<dbReference type="PROSITE" id="PS01077">
    <property type="entry name" value="RIBOSOMAL_L37E"/>
    <property type="match status" value="1"/>
</dbReference>
<dbReference type="GO" id="GO:0003735">
    <property type="term" value="F:structural constituent of ribosome"/>
    <property type="evidence" value="ECO:0007669"/>
    <property type="project" value="InterPro"/>
</dbReference>
<evidence type="ECO:0000256" key="1">
    <source>
        <dbReference type="ARBA" id="ARBA00009805"/>
    </source>
</evidence>
<comment type="similarity">
    <text evidence="1">Belongs to the eukaryotic ribosomal protein eL37 family.</text>
</comment>
<comment type="caution">
    <text evidence="9">The sequence shown here is derived from an EMBL/GenBank/DDBJ whole genome shotgun (WGS) entry which is preliminary data.</text>
</comment>
<dbReference type="InterPro" id="IPR001569">
    <property type="entry name" value="Ribosomal_eL37"/>
</dbReference>
<keyword evidence="4" id="KW-0863">Zinc-finger</keyword>
<gene>
    <name evidence="9" type="ORF">RJ639_037793</name>
</gene>
<evidence type="ECO:0000256" key="7">
    <source>
        <dbReference type="ARBA" id="ARBA00022980"/>
    </source>
</evidence>
<keyword evidence="2" id="KW-0479">Metal-binding</keyword>
<dbReference type="GO" id="GO:0006412">
    <property type="term" value="P:translation"/>
    <property type="evidence" value="ECO:0007669"/>
    <property type="project" value="InterPro"/>
</dbReference>
<dbReference type="InterPro" id="IPR011331">
    <property type="entry name" value="Ribosomal_eL37/eL43"/>
</dbReference>
<evidence type="ECO:0000313" key="10">
    <source>
        <dbReference type="Proteomes" id="UP001188597"/>
    </source>
</evidence>
<evidence type="ECO:0000256" key="6">
    <source>
        <dbReference type="ARBA" id="ARBA00022884"/>
    </source>
</evidence>
<keyword evidence="3" id="KW-0699">rRNA-binding</keyword>
<evidence type="ECO:0000256" key="4">
    <source>
        <dbReference type="ARBA" id="ARBA00022771"/>
    </source>
</evidence>
<dbReference type="SUPFAM" id="SSF57829">
    <property type="entry name" value="Zn-binding ribosomal proteins"/>
    <property type="match status" value="1"/>
</dbReference>
<dbReference type="GO" id="GO:0005840">
    <property type="term" value="C:ribosome"/>
    <property type="evidence" value="ECO:0007669"/>
    <property type="project" value="UniProtKB-KW"/>
</dbReference>
<dbReference type="InterPro" id="IPR011332">
    <property type="entry name" value="Ribosomal_zn-bd"/>
</dbReference>
<evidence type="ECO:0000256" key="3">
    <source>
        <dbReference type="ARBA" id="ARBA00022730"/>
    </source>
</evidence>
<dbReference type="GO" id="GO:0008270">
    <property type="term" value="F:zinc ion binding"/>
    <property type="evidence" value="ECO:0007669"/>
    <property type="project" value="UniProtKB-KW"/>
</dbReference>
<dbReference type="Gene3D" id="2.20.25.30">
    <property type="match status" value="1"/>
</dbReference>
<protein>
    <recommendedName>
        <fullName evidence="11">Ribosomal protein L37</fullName>
    </recommendedName>
</protein>
<keyword evidence="10" id="KW-1185">Reference proteome</keyword>
<dbReference type="GO" id="GO:0016887">
    <property type="term" value="F:ATP hydrolysis activity"/>
    <property type="evidence" value="ECO:0007669"/>
    <property type="project" value="TreeGrafter"/>
</dbReference>
<dbReference type="Proteomes" id="UP001188597">
    <property type="component" value="Unassembled WGS sequence"/>
</dbReference>
<dbReference type="InterPro" id="IPR027417">
    <property type="entry name" value="P-loop_NTPase"/>
</dbReference>
<evidence type="ECO:0000256" key="5">
    <source>
        <dbReference type="ARBA" id="ARBA00022833"/>
    </source>
</evidence>
<reference evidence="9" key="1">
    <citation type="submission" date="2022-12" db="EMBL/GenBank/DDBJ databases">
        <title>Draft genome assemblies for two species of Escallonia (Escalloniales).</title>
        <authorList>
            <person name="Chanderbali A."/>
            <person name="Dervinis C."/>
            <person name="Anghel I."/>
            <person name="Soltis D."/>
            <person name="Soltis P."/>
            <person name="Zapata F."/>
        </authorList>
    </citation>
    <scope>NUCLEOTIDE SEQUENCE</scope>
    <source>
        <strain evidence="9">UCBG64.0493</strain>
        <tissue evidence="9">Leaf</tissue>
    </source>
</reference>
<sequence>MGKGTGSFGKRRNKTHTLCVRCGRRSFHLQKSRCSACAFPAARVRKCKSLIHPSALKQLRGTRQLQLLLEECKVTFGNEMVSLCYSLVRHFHCQNEILETLFEGYCTRLCEIGILLMWLSSWRRGFELTGPRSLVFDHIDDVILSSFLVHIIIWLTHGEPLLWAARASFQEEALKKPGRNQLGDAKEEIKGIVGLKNIKPQLMAILKKITVANKQASLGFEVVPPKPFHVVFFGNDGTGLIRSLSGPELGKGNSMDKDIQEANGRVLCVEIGEPEHDPEGAQQLISLMDSGKTAVIFSGKREELNKFMKMNKRVYERLSVSLHFNDFSCEELATILKRKMDNQAYDEPSYMHCYKLHPCCSVDMVEKIIAKEYNANLLWSALQNGREYSDRRLNSACDDVERDNQSTITLADL</sequence>
<dbReference type="SUPFAM" id="SSF52540">
    <property type="entry name" value="P-loop containing nucleoside triphosphate hydrolases"/>
    <property type="match status" value="1"/>
</dbReference>
<dbReference type="Pfam" id="PF01907">
    <property type="entry name" value="Ribosomal_L37e"/>
    <property type="match status" value="1"/>
</dbReference>
<keyword evidence="8" id="KW-0687">Ribonucleoprotein</keyword>
<dbReference type="AlphaFoldDB" id="A0AA88WI79"/>
<proteinExistence type="inferred from homology"/>
<dbReference type="InterPro" id="IPR050773">
    <property type="entry name" value="CbxX/CfxQ_RuBisCO_ESX"/>
</dbReference>
<evidence type="ECO:0000313" key="9">
    <source>
        <dbReference type="EMBL" id="KAK3028331.1"/>
    </source>
</evidence>